<proteinExistence type="predicted"/>
<protein>
    <submittedName>
        <fullName evidence="1">Uncharacterized protein</fullName>
    </submittedName>
</protein>
<reference evidence="1" key="2">
    <citation type="submission" date="2014-07" db="EMBL/GenBank/DDBJ databases">
        <authorList>
            <person name="Hull J."/>
        </authorList>
    </citation>
    <scope>NUCLEOTIDE SEQUENCE</scope>
</reference>
<accession>A0A0A9VSM1</accession>
<feature type="non-terminal residue" evidence="1">
    <location>
        <position position="1"/>
    </location>
</feature>
<evidence type="ECO:0000313" key="1">
    <source>
        <dbReference type="EMBL" id="JAF99346.1"/>
    </source>
</evidence>
<gene>
    <name evidence="1" type="ORF">CM83_34763</name>
</gene>
<sequence length="192" mass="21360">KTCKKIILKAMDAGEDYHLALLHFRNTPKSNVHSPASLLMGRNLRTPIPCMFKSLIPKTTYKNDRQKLVENKAKTKNWYDKNATVRPGFHQGQPVMFKKHPTSTWSPGLVIDKGPGPNSYVVKAENGGSYVRNEIHLSPKSTGVLTVIPKNEKLPESSSSSQDQLLSNGSSVQYVTRSGRAIHAPKRLLNEV</sequence>
<dbReference type="PANTHER" id="PTHR33244:SF3">
    <property type="entry name" value="PEPTIDASE A2 DOMAIN-CONTAINING PROTEIN"/>
    <property type="match status" value="1"/>
</dbReference>
<dbReference type="PANTHER" id="PTHR33244">
    <property type="entry name" value="INTEGRASE CATALYTIC DOMAIN-CONTAINING PROTEIN-RELATED"/>
    <property type="match status" value="1"/>
</dbReference>
<name>A0A0A9VSM1_LYGHE</name>
<reference evidence="1" key="1">
    <citation type="journal article" date="2014" name="PLoS ONE">
        <title>Transcriptome-Based Identification of ABC Transporters in the Western Tarnished Plant Bug Lygus hesperus.</title>
        <authorList>
            <person name="Hull J.J."/>
            <person name="Chaney K."/>
            <person name="Geib S.M."/>
            <person name="Fabrick J.A."/>
            <person name="Brent C.S."/>
            <person name="Walsh D."/>
            <person name="Lavine L.C."/>
        </authorList>
    </citation>
    <scope>NUCLEOTIDE SEQUENCE</scope>
</reference>
<dbReference type="AlphaFoldDB" id="A0A0A9VSM1"/>
<organism evidence="1">
    <name type="scientific">Lygus hesperus</name>
    <name type="common">Western plant bug</name>
    <dbReference type="NCBI Taxonomy" id="30085"/>
    <lineage>
        <taxon>Eukaryota</taxon>
        <taxon>Metazoa</taxon>
        <taxon>Ecdysozoa</taxon>
        <taxon>Arthropoda</taxon>
        <taxon>Hexapoda</taxon>
        <taxon>Insecta</taxon>
        <taxon>Pterygota</taxon>
        <taxon>Neoptera</taxon>
        <taxon>Paraneoptera</taxon>
        <taxon>Hemiptera</taxon>
        <taxon>Heteroptera</taxon>
        <taxon>Panheteroptera</taxon>
        <taxon>Cimicomorpha</taxon>
        <taxon>Miridae</taxon>
        <taxon>Mirini</taxon>
        <taxon>Lygus</taxon>
    </lineage>
</organism>
<dbReference type="EMBL" id="GBHO01044257">
    <property type="protein sequence ID" value="JAF99346.1"/>
    <property type="molecule type" value="Transcribed_RNA"/>
</dbReference>